<keyword evidence="1" id="KW-0479">Metal-binding</keyword>
<accession>A0A7I8LLS4</accession>
<dbReference type="InterPro" id="IPR036236">
    <property type="entry name" value="Znf_C2H2_sf"/>
</dbReference>
<name>A0A7I8LLS4_SPIIN</name>
<sequence>MTDQQQQNYKHHCRICRKGFGCGRALGGHMRAHGINEDAAAGEQGDADDEPPAGVGGGGGGVTACSPCGSGGGNRRMYALRGSSNRVRTCRVCENCGKEFSSWKGFLEHGRCNSGCDVSLVSAVAAAAGDEEEEEDDDEEEEEEEEGERRECVGWSKGKRSRRSKVAAGGGLSSQEEDLANCLVMLSAGKMEPGAAAAVVVVETEESCASASKEDRRSSAERTASFLAVEKPKVVAPPPKGMFECKACKKVFSSHQALGGHRASHKKVKGCFAAKLDDLEEAPPEEEHLVAVDGAAAVVPFVAPPLRKKKLHECSVCHRVFTSGQALGGHKRCHWLTSNAADQSSSMARLHHIQTQQAKPLLHLRPMNGPLDLNLPAPPEAAPPPLGLDVPALFLQGWMENDNVDPAATITTNSINKKTSASHVEDEAESSVKLAKLSDLKDLNMGGVSTSWLQVGLGSSSKESRKP</sequence>
<evidence type="ECO:0000313" key="5">
    <source>
        <dbReference type="Proteomes" id="UP000663760"/>
    </source>
</evidence>
<dbReference type="PANTHER" id="PTHR47068:SF1">
    <property type="entry name" value="OS02G0659100 PROTEIN"/>
    <property type="match status" value="1"/>
</dbReference>
<dbReference type="PROSITE" id="PS00028">
    <property type="entry name" value="ZINC_FINGER_C2H2_1"/>
    <property type="match status" value="3"/>
</dbReference>
<dbReference type="Proteomes" id="UP000663760">
    <property type="component" value="Chromosome 18"/>
</dbReference>
<dbReference type="Gene3D" id="3.30.160.60">
    <property type="entry name" value="Classic Zinc Finger"/>
    <property type="match status" value="2"/>
</dbReference>
<dbReference type="SMART" id="SM00355">
    <property type="entry name" value="ZnF_C2H2"/>
    <property type="match status" value="4"/>
</dbReference>
<keyword evidence="1" id="KW-0862">Zinc</keyword>
<dbReference type="PROSITE" id="PS50157">
    <property type="entry name" value="ZINC_FINGER_C2H2_2"/>
    <property type="match status" value="3"/>
</dbReference>
<feature type="domain" description="C2H2-type" evidence="3">
    <location>
        <begin position="243"/>
        <end position="270"/>
    </location>
</feature>
<reference evidence="4" key="1">
    <citation type="submission" date="2020-02" db="EMBL/GenBank/DDBJ databases">
        <authorList>
            <person name="Scholz U."/>
            <person name="Mascher M."/>
            <person name="Fiebig A."/>
        </authorList>
    </citation>
    <scope>NUCLEOTIDE SEQUENCE</scope>
</reference>
<proteinExistence type="predicted"/>
<evidence type="ECO:0000259" key="3">
    <source>
        <dbReference type="PROSITE" id="PS50157"/>
    </source>
</evidence>
<evidence type="ECO:0000256" key="2">
    <source>
        <dbReference type="SAM" id="MobiDB-lite"/>
    </source>
</evidence>
<feature type="domain" description="C2H2-type" evidence="3">
    <location>
        <begin position="312"/>
        <end position="334"/>
    </location>
</feature>
<evidence type="ECO:0000256" key="1">
    <source>
        <dbReference type="PROSITE-ProRule" id="PRU00042"/>
    </source>
</evidence>
<dbReference type="InterPro" id="IPR013087">
    <property type="entry name" value="Znf_C2H2_type"/>
</dbReference>
<dbReference type="GO" id="GO:0008270">
    <property type="term" value="F:zinc ion binding"/>
    <property type="evidence" value="ECO:0007669"/>
    <property type="project" value="UniProtKB-KW"/>
</dbReference>
<gene>
    <name evidence="4" type="ORF">SI8410_18021490</name>
</gene>
<dbReference type="PANTHER" id="PTHR47068">
    <property type="entry name" value="OS02G0659100 PROTEIN"/>
    <property type="match status" value="1"/>
</dbReference>
<feature type="domain" description="C2H2-type" evidence="3">
    <location>
        <begin position="11"/>
        <end position="33"/>
    </location>
</feature>
<dbReference type="EMBL" id="LR746281">
    <property type="protein sequence ID" value="CAA7410812.1"/>
    <property type="molecule type" value="Genomic_DNA"/>
</dbReference>
<keyword evidence="5" id="KW-1185">Reference proteome</keyword>
<dbReference type="AlphaFoldDB" id="A0A7I8LLS4"/>
<evidence type="ECO:0000313" key="4">
    <source>
        <dbReference type="EMBL" id="CAA7410812.1"/>
    </source>
</evidence>
<keyword evidence="1" id="KW-0863">Zinc-finger</keyword>
<protein>
    <recommendedName>
        <fullName evidence="3">C2H2-type domain-containing protein</fullName>
    </recommendedName>
</protein>
<feature type="region of interest" description="Disordered" evidence="2">
    <location>
        <begin position="126"/>
        <end position="154"/>
    </location>
</feature>
<dbReference type="SUPFAM" id="SSF57667">
    <property type="entry name" value="beta-beta-alpha zinc fingers"/>
    <property type="match status" value="1"/>
</dbReference>
<feature type="compositionally biased region" description="Acidic residues" evidence="2">
    <location>
        <begin position="129"/>
        <end position="146"/>
    </location>
</feature>
<organism evidence="4 5">
    <name type="scientific">Spirodela intermedia</name>
    <name type="common">Intermediate duckweed</name>
    <dbReference type="NCBI Taxonomy" id="51605"/>
    <lineage>
        <taxon>Eukaryota</taxon>
        <taxon>Viridiplantae</taxon>
        <taxon>Streptophyta</taxon>
        <taxon>Embryophyta</taxon>
        <taxon>Tracheophyta</taxon>
        <taxon>Spermatophyta</taxon>
        <taxon>Magnoliopsida</taxon>
        <taxon>Liliopsida</taxon>
        <taxon>Araceae</taxon>
        <taxon>Lemnoideae</taxon>
        <taxon>Spirodela</taxon>
    </lineage>
</organism>
<dbReference type="Pfam" id="PF13912">
    <property type="entry name" value="zf-C2H2_6"/>
    <property type="match status" value="3"/>
</dbReference>
<dbReference type="OrthoDB" id="6077919at2759"/>